<name>A5B4K7_VITVI</name>
<dbReference type="InterPro" id="IPR029006">
    <property type="entry name" value="ADF-H/Gelsolin-like_dom_sf"/>
</dbReference>
<evidence type="ECO:0000313" key="1">
    <source>
        <dbReference type="EMBL" id="CAN60945.1"/>
    </source>
</evidence>
<dbReference type="EMBL" id="AM446372">
    <property type="protein sequence ID" value="CAN60945.1"/>
    <property type="molecule type" value="Genomic_DNA"/>
</dbReference>
<sequence length="178" mass="20080">MGFPRFRTEEAPRQAGVNNIELMMEWLFSHPRETHKDDELARSLTMSLRNSKFDTKENLRLRKFTALVDDLLAEGVLTLDIRVGVFVWVGQTANPKEKHNAFEIGQKHIEIVAQLEDYIVVNPTKRVTYASHTVGSSTMAGSSDSALKLDRRLAFHGESISLLKAKTAIRRLCSLIGN</sequence>
<accession>A5B4K7</accession>
<dbReference type="SUPFAM" id="SSF46934">
    <property type="entry name" value="UBA-like"/>
    <property type="match status" value="1"/>
</dbReference>
<dbReference type="InterPro" id="IPR009060">
    <property type="entry name" value="UBA-like_sf"/>
</dbReference>
<dbReference type="Gene3D" id="1.10.8.10">
    <property type="entry name" value="DNA helicase RuvA subunit, C-terminal domain"/>
    <property type="match status" value="1"/>
</dbReference>
<dbReference type="InterPro" id="IPR036180">
    <property type="entry name" value="Gelsolin-like_dom_sf"/>
</dbReference>
<dbReference type="ExpressionAtlas" id="A5B4K7">
    <property type="expression patterns" value="baseline and differential"/>
</dbReference>
<dbReference type="SUPFAM" id="SSF82754">
    <property type="entry name" value="C-terminal, gelsolin-like domain of Sec23/24"/>
    <property type="match status" value="1"/>
</dbReference>
<protein>
    <submittedName>
        <fullName evidence="1">Uncharacterized protein</fullName>
    </submittedName>
</protein>
<proteinExistence type="predicted"/>
<dbReference type="AlphaFoldDB" id="A5B4K7"/>
<gene>
    <name evidence="1" type="ORF">VITISV_018360</name>
</gene>
<dbReference type="Gene3D" id="3.40.20.10">
    <property type="entry name" value="Severin"/>
    <property type="match status" value="1"/>
</dbReference>
<reference evidence="1" key="1">
    <citation type="journal article" date="2007" name="PLoS ONE">
        <title>The first genome sequence of an elite grapevine cultivar (Pinot noir Vitis vinifera L.): coping with a highly heterozygous genome.</title>
        <authorList>
            <person name="Velasco R."/>
            <person name="Zharkikh A."/>
            <person name="Troggio M."/>
            <person name="Cartwright D.A."/>
            <person name="Cestaro A."/>
            <person name="Pruss D."/>
            <person name="Pindo M."/>
            <person name="FitzGerald L.M."/>
            <person name="Vezzulli S."/>
            <person name="Reid J."/>
            <person name="Malacarne G."/>
            <person name="Iliev D."/>
            <person name="Coppola G."/>
            <person name="Wardell B."/>
            <person name="Micheletti D."/>
            <person name="Macalma T."/>
            <person name="Facci M."/>
            <person name="Mitchell J.T."/>
            <person name="Perazzolli M."/>
            <person name="Eldredge G."/>
            <person name="Gatto P."/>
            <person name="Oyzerski R."/>
            <person name="Moretto M."/>
            <person name="Gutin N."/>
            <person name="Stefanini M."/>
            <person name="Chen Y."/>
            <person name="Segala C."/>
            <person name="Davenport C."/>
            <person name="Dematte L."/>
            <person name="Mraz A."/>
            <person name="Battilana J."/>
            <person name="Stormo K."/>
            <person name="Costa F."/>
            <person name="Tao Q."/>
            <person name="Si-Ammour A."/>
            <person name="Harkins T."/>
            <person name="Lackey A."/>
            <person name="Perbost C."/>
            <person name="Taillon B."/>
            <person name="Stella A."/>
            <person name="Solovyev V."/>
            <person name="Fawcett J.A."/>
            <person name="Sterck L."/>
            <person name="Vandepoele K."/>
            <person name="Grando S.M."/>
            <person name="Toppo S."/>
            <person name="Moser C."/>
            <person name="Lanchbury J."/>
            <person name="Bogden R."/>
            <person name="Skolnick M."/>
            <person name="Sgaramella V."/>
            <person name="Bhatnagar S.K."/>
            <person name="Fontana P."/>
            <person name="Gutin A."/>
            <person name="Van de Peer Y."/>
            <person name="Salamini F."/>
            <person name="Viola R."/>
        </authorList>
    </citation>
    <scope>NUCLEOTIDE SEQUENCE</scope>
</reference>
<organism evidence="1">
    <name type="scientific">Vitis vinifera</name>
    <name type="common">Grape</name>
    <dbReference type="NCBI Taxonomy" id="29760"/>
    <lineage>
        <taxon>Eukaryota</taxon>
        <taxon>Viridiplantae</taxon>
        <taxon>Streptophyta</taxon>
        <taxon>Embryophyta</taxon>
        <taxon>Tracheophyta</taxon>
        <taxon>Spermatophyta</taxon>
        <taxon>Magnoliopsida</taxon>
        <taxon>eudicotyledons</taxon>
        <taxon>Gunneridae</taxon>
        <taxon>Pentapetalae</taxon>
        <taxon>rosids</taxon>
        <taxon>Vitales</taxon>
        <taxon>Vitaceae</taxon>
        <taxon>Viteae</taxon>
        <taxon>Vitis</taxon>
    </lineage>
</organism>